<dbReference type="InterPro" id="IPR017897">
    <property type="entry name" value="Thrombospondin_3_rpt"/>
</dbReference>
<dbReference type="STRING" id="390640.SAMN04488034_102271"/>
<organism evidence="5 6">
    <name type="scientific">Salinimicrobium catena</name>
    <dbReference type="NCBI Taxonomy" id="390640"/>
    <lineage>
        <taxon>Bacteria</taxon>
        <taxon>Pseudomonadati</taxon>
        <taxon>Bacteroidota</taxon>
        <taxon>Flavobacteriia</taxon>
        <taxon>Flavobacteriales</taxon>
        <taxon>Flavobacteriaceae</taxon>
        <taxon>Salinimicrobium</taxon>
    </lineage>
</organism>
<dbReference type="EMBL" id="FNUG01000002">
    <property type="protein sequence ID" value="SEE75893.1"/>
    <property type="molecule type" value="Genomic_DNA"/>
</dbReference>
<keyword evidence="1 4" id="KW-0732">Signal</keyword>
<feature type="signal peptide" evidence="4">
    <location>
        <begin position="1"/>
        <end position="23"/>
    </location>
</feature>
<feature type="compositionally biased region" description="Acidic residues" evidence="3">
    <location>
        <begin position="355"/>
        <end position="387"/>
    </location>
</feature>
<gene>
    <name evidence="5" type="ORF">SAMN04488034_102271</name>
</gene>
<feature type="chain" id="PRO_5011679703" evidence="4">
    <location>
        <begin position="24"/>
        <end position="889"/>
    </location>
</feature>
<feature type="compositionally biased region" description="Acidic residues" evidence="3">
    <location>
        <begin position="483"/>
        <end position="510"/>
    </location>
</feature>
<feature type="compositionally biased region" description="Acidic residues" evidence="3">
    <location>
        <begin position="333"/>
        <end position="344"/>
    </location>
</feature>
<name>A0A1H5LFQ3_9FLAO</name>
<dbReference type="Proteomes" id="UP000199448">
    <property type="component" value="Unassembled WGS sequence"/>
</dbReference>
<feature type="region of interest" description="Disordered" evidence="3">
    <location>
        <begin position="539"/>
        <end position="571"/>
    </location>
</feature>
<evidence type="ECO:0000313" key="5">
    <source>
        <dbReference type="EMBL" id="SEE75893.1"/>
    </source>
</evidence>
<dbReference type="Gene3D" id="4.10.1080.10">
    <property type="entry name" value="TSP type-3 repeat"/>
    <property type="match status" value="2"/>
</dbReference>
<keyword evidence="6" id="KW-1185">Reference proteome</keyword>
<feature type="region of interest" description="Disordered" evidence="3">
    <location>
        <begin position="323"/>
        <end position="527"/>
    </location>
</feature>
<dbReference type="Gene3D" id="2.60.120.380">
    <property type="match status" value="3"/>
</dbReference>
<evidence type="ECO:0000256" key="3">
    <source>
        <dbReference type="SAM" id="MobiDB-lite"/>
    </source>
</evidence>
<proteinExistence type="predicted"/>
<dbReference type="InterPro" id="IPR003367">
    <property type="entry name" value="Thrombospondin_3-like_rpt"/>
</dbReference>
<keyword evidence="2" id="KW-0106">Calcium</keyword>
<dbReference type="GO" id="GO:0005509">
    <property type="term" value="F:calcium ion binding"/>
    <property type="evidence" value="ECO:0007669"/>
    <property type="project" value="InterPro"/>
</dbReference>
<reference evidence="5 6" key="1">
    <citation type="submission" date="2016-10" db="EMBL/GenBank/DDBJ databases">
        <authorList>
            <person name="de Groot N.N."/>
        </authorList>
    </citation>
    <scope>NUCLEOTIDE SEQUENCE [LARGE SCALE GENOMIC DNA]</scope>
    <source>
        <strain evidence="5 6">DSM 23553</strain>
    </source>
</reference>
<dbReference type="InterPro" id="IPR028974">
    <property type="entry name" value="TSP_type-3_rpt"/>
</dbReference>
<dbReference type="GO" id="GO:0007155">
    <property type="term" value="P:cell adhesion"/>
    <property type="evidence" value="ECO:0007669"/>
    <property type="project" value="InterPro"/>
</dbReference>
<dbReference type="AlphaFoldDB" id="A0A1H5LFQ3"/>
<dbReference type="Pfam" id="PF02412">
    <property type="entry name" value="TSP_3"/>
    <property type="match status" value="4"/>
</dbReference>
<accession>A0A1H5LFQ3</accession>
<evidence type="ECO:0000313" key="6">
    <source>
        <dbReference type="Proteomes" id="UP000199448"/>
    </source>
</evidence>
<sequence length="889" mass="93807">MKKIKLYLMLLAASTLLFTYCSKEDETIPEDVKSTLSFGAVLNDLTNRSGLKQALDDLPACSDDAPAFVEIVLSGTEEVGTAENPLVIEVNPTPGDYDDDGVEEYFTEESLELELEPGPYSLDYFVVYNGDPAAESSEIIWVAPLATGDFASWVDSPLPLEFNLGAGVKKYVDVDVLCYDDRMVNQYGYLFFELEPGEVVDFCFFANYCDNDGRHYPANYSVNIWRGTDSSGVVLYTGEVPETGMNADGDYFANPVCLAVPHPADGVADDEAYLYYEVTLESWEDNYGTVDAMVLSGTLSWNDISENFTGEEEVEYRHLRFNCEDDGNGGPVDSDDDGIMDDSDNCPNTANADQADSDEDSDEDGTGDACEEAAPDSDEDGIADDVDNCPKTANADQADADEDGVGDACDNCKDTANPNQEDSDEDGTGDACEEAAPDSDEDGIADDVDNCPNTANADQADSDEDGVGDACDNCPDNANPNQEDGDEDGTGDACEAADDDGDGMGNDEDNCPNVSNPDQADADGDGIGDACDNCKDTANPDQADADSDGEGDACENTGNPGDGGSLTNGANHTGEIILGELDTWSFTADQGDFIHLTMAQTSGNLRPLIRLLSPSGELLVSAGNGGTITELLLADAPVTGTYRVIVGAWGASSSGEYALRLAHAPEEFVVPSNDEGGELTNGGNHLGQIPLGDLDQWSFTADVGEFIHLSIGNTSGEFRPIIRLISPSGDVVNSAGNGGLSTEMVVYDAPTSGTYRVIVSSWGGVSTGEYVLRLAQAPTAFVVPNGDEGGNLINGTDYSGNIPLGDLDQWSLTVNQGNFIHIAVGQTSGTFRPIIRLISPTGDVVASAGNGGTSTELVVNSAPESGTYRVILSSWGGSTTGEYTMTPTW</sequence>
<evidence type="ECO:0000256" key="4">
    <source>
        <dbReference type="SAM" id="SignalP"/>
    </source>
</evidence>
<feature type="compositionally biased region" description="Acidic residues" evidence="3">
    <location>
        <begin position="543"/>
        <end position="553"/>
    </location>
</feature>
<dbReference type="PROSITE" id="PS51234">
    <property type="entry name" value="TSP3"/>
    <property type="match status" value="3"/>
</dbReference>
<feature type="compositionally biased region" description="Acidic residues" evidence="3">
    <location>
        <begin position="421"/>
        <end position="449"/>
    </location>
</feature>
<evidence type="ECO:0000256" key="1">
    <source>
        <dbReference type="ARBA" id="ARBA00022729"/>
    </source>
</evidence>
<dbReference type="PANTHER" id="PTHR10199:SF100">
    <property type="entry name" value="THROMBOSPONDIN, ISOFORM A"/>
    <property type="match status" value="1"/>
</dbReference>
<evidence type="ECO:0000256" key="2">
    <source>
        <dbReference type="ARBA" id="ARBA00022837"/>
    </source>
</evidence>
<dbReference type="PANTHER" id="PTHR10199">
    <property type="entry name" value="THROMBOSPONDIN"/>
    <property type="match status" value="1"/>
</dbReference>
<dbReference type="SUPFAM" id="SSF103647">
    <property type="entry name" value="TSP type-3 repeat"/>
    <property type="match status" value="2"/>
</dbReference>
<protein>
    <submittedName>
        <fullName evidence="5">Thrombospondin type 3 repeat-containing protein</fullName>
    </submittedName>
</protein>